<accession>A0A5Q0BGZ2</accession>
<feature type="compositionally biased region" description="Basic and acidic residues" evidence="1">
    <location>
        <begin position="36"/>
        <end position="48"/>
    </location>
</feature>
<evidence type="ECO:0000313" key="5">
    <source>
        <dbReference type="Proteomes" id="UP000325755"/>
    </source>
</evidence>
<reference evidence="3 5" key="1">
    <citation type="submission" date="2019-09" db="EMBL/GenBank/DDBJ databases">
        <title>Ecophysiology of the spiral-shaped methanotroph Methylospira mobilis as revealed by the complete genome sequence.</title>
        <authorList>
            <person name="Oshkin I.Y."/>
            <person name="Dedysh S.N."/>
            <person name="Miroshnikov K."/>
            <person name="Danilova O.V."/>
            <person name="Hakobyan A."/>
            <person name="Liesack W."/>
        </authorList>
    </citation>
    <scope>NUCLEOTIDE SEQUENCE [LARGE SCALE GENOMIC DNA]</scope>
    <source>
        <strain evidence="3 5">Shm1</strain>
    </source>
</reference>
<dbReference type="Proteomes" id="UP000325755">
    <property type="component" value="Chromosome"/>
</dbReference>
<protein>
    <submittedName>
        <fullName evidence="3">Transposase</fullName>
    </submittedName>
</protein>
<gene>
    <name evidence="3" type="ORF">F6R98_06980</name>
    <name evidence="4" type="ORF">F6R98_07980</name>
</gene>
<proteinExistence type="predicted"/>
<keyword evidence="5" id="KW-1185">Reference proteome</keyword>
<dbReference type="InParanoid" id="A0A5Q0BGZ2"/>
<organism evidence="3 5">
    <name type="scientific">Candidatus Methylospira mobilis</name>
    <dbReference type="NCBI Taxonomy" id="1808979"/>
    <lineage>
        <taxon>Bacteria</taxon>
        <taxon>Pseudomonadati</taxon>
        <taxon>Pseudomonadota</taxon>
        <taxon>Gammaproteobacteria</taxon>
        <taxon>Methylococcales</taxon>
        <taxon>Methylococcaceae</taxon>
        <taxon>Candidatus Methylospira</taxon>
    </lineage>
</organism>
<dbReference type="Pfam" id="PF13276">
    <property type="entry name" value="HTH_21"/>
    <property type="match status" value="1"/>
</dbReference>
<dbReference type="EMBL" id="CP044205">
    <property type="protein sequence ID" value="QFY42402.1"/>
    <property type="molecule type" value="Genomic_DNA"/>
</dbReference>
<dbReference type="OrthoDB" id="9803878at2"/>
<feature type="region of interest" description="Disordered" evidence="1">
    <location>
        <begin position="27"/>
        <end position="48"/>
    </location>
</feature>
<dbReference type="KEGG" id="mmob:F6R98_07980"/>
<evidence type="ECO:0000313" key="3">
    <source>
        <dbReference type="EMBL" id="QFY42402.1"/>
    </source>
</evidence>
<name>A0A5Q0BGZ2_9GAMM</name>
<evidence type="ECO:0000256" key="1">
    <source>
        <dbReference type="SAM" id="MobiDB-lite"/>
    </source>
</evidence>
<evidence type="ECO:0000313" key="4">
    <source>
        <dbReference type="EMBL" id="QFY42564.1"/>
    </source>
</evidence>
<dbReference type="AlphaFoldDB" id="A0A5Q0BGZ2"/>
<dbReference type="EMBL" id="CP044205">
    <property type="protein sequence ID" value="QFY42564.1"/>
    <property type="molecule type" value="Genomic_DNA"/>
</dbReference>
<sequence>MLALIQAIHAEFKGVYGGPRMVRELRGRGFPASRSRVSDAEERHSRTP</sequence>
<feature type="domain" description="HTH-like" evidence="2">
    <location>
        <begin position="2"/>
        <end position="37"/>
    </location>
</feature>
<evidence type="ECO:0000259" key="2">
    <source>
        <dbReference type="Pfam" id="PF13276"/>
    </source>
</evidence>
<dbReference type="InterPro" id="IPR025948">
    <property type="entry name" value="HTH-like_dom"/>
</dbReference>
<dbReference type="KEGG" id="mmob:F6R98_06980"/>